<sequence>MKYDSVLGLQTELERGLAVESRAEAWHERPGKYWLGSAVRDELAGFGNALLGQSFLAAGSFSDTLRRVFVAPAPISTPPMLGVAQGRHRSDYRLAIRLETDQEIRSSQVERIMQKARGEVEVRVSGRIRPLVGPIAQLRGRCRPLRMGASVAHLATTAGTAGLFVQRPGGPTSLLMSNNHVLANVNKARIGDPILQPARSDSGNAKTDLIGTLYQFMPLQRDGINLADCALCELQSDIPVDSAGLPDGVRLEGVASVPPDELLGADVGKTGRSTGTTRGTVSAVNMRPRVWYGRKRLEFAGQFEVEGVGGAPFSGLGDSGSLVYQVSGGSARGLGLLFAGGGAADVTYASPLAPLLATLDVQLAP</sequence>
<dbReference type="Gene3D" id="2.40.10.10">
    <property type="entry name" value="Trypsin-like serine proteases"/>
    <property type="match status" value="1"/>
</dbReference>
<protein>
    <recommendedName>
        <fullName evidence="3">Serine protease</fullName>
    </recommendedName>
</protein>
<gene>
    <name evidence="1" type="ORF">W59_23715</name>
</gene>
<evidence type="ECO:0008006" key="3">
    <source>
        <dbReference type="Google" id="ProtNLM"/>
    </source>
</evidence>
<dbReference type="InterPro" id="IPR009003">
    <property type="entry name" value="Peptidase_S1_PA"/>
</dbReference>
<name>I0WLZ5_RHOOP</name>
<accession>I0WLZ5</accession>
<dbReference type="EMBL" id="AJJH01000135">
    <property type="protein sequence ID" value="EID77411.1"/>
    <property type="molecule type" value="Genomic_DNA"/>
</dbReference>
<comment type="caution">
    <text evidence="1">The sequence shown here is derived from an EMBL/GenBank/DDBJ whole genome shotgun (WGS) entry which is preliminary data.</text>
</comment>
<evidence type="ECO:0000313" key="1">
    <source>
        <dbReference type="EMBL" id="EID77411.1"/>
    </source>
</evidence>
<dbReference type="Proteomes" id="UP000006447">
    <property type="component" value="Unassembled WGS sequence"/>
</dbReference>
<dbReference type="SUPFAM" id="SSF50494">
    <property type="entry name" value="Trypsin-like serine proteases"/>
    <property type="match status" value="1"/>
</dbReference>
<evidence type="ECO:0000313" key="2">
    <source>
        <dbReference type="Proteomes" id="UP000006447"/>
    </source>
</evidence>
<dbReference type="InterPro" id="IPR043504">
    <property type="entry name" value="Peptidase_S1_PA_chymotrypsin"/>
</dbReference>
<organism evidence="1 2">
    <name type="scientific">Rhodococcus opacus RKJ300 = JCM 13270</name>
    <dbReference type="NCBI Taxonomy" id="1165867"/>
    <lineage>
        <taxon>Bacteria</taxon>
        <taxon>Bacillati</taxon>
        <taxon>Actinomycetota</taxon>
        <taxon>Actinomycetes</taxon>
        <taxon>Mycobacteriales</taxon>
        <taxon>Nocardiaceae</taxon>
        <taxon>Rhodococcus</taxon>
    </lineage>
</organism>
<reference evidence="1 2" key="1">
    <citation type="journal article" date="2012" name="J. Bacteriol.">
        <title>Draft genome sequence of the nitrophenol-degrading actinomycete Rhodococcus imtechensis RKJ300.</title>
        <authorList>
            <person name="Vikram S."/>
            <person name="Kumar S."/>
            <person name="Subramanian S."/>
            <person name="Raghava G.P."/>
        </authorList>
    </citation>
    <scope>NUCLEOTIDE SEQUENCE [LARGE SCALE GENOMIC DNA]</scope>
    <source>
        <strain evidence="1 2">RKJ300</strain>
    </source>
</reference>
<dbReference type="AlphaFoldDB" id="I0WLZ5"/>
<proteinExistence type="predicted"/>
<dbReference type="RefSeq" id="WP_007299302.1">
    <property type="nucleotide sequence ID" value="NZ_AJJH01000135.1"/>
</dbReference>